<keyword evidence="9 11" id="KW-0472">Membrane</keyword>
<keyword evidence="10 11" id="KW-0961">Cell wall biogenesis/degradation</keyword>
<protein>
    <recommendedName>
        <fullName evidence="11">Biosynthetic peptidoglycan transglycosylase</fullName>
        <ecNumber evidence="11">2.4.99.28</ecNumber>
    </recommendedName>
    <alternativeName>
        <fullName evidence="11">Glycan polymerase</fullName>
    </alternativeName>
    <alternativeName>
        <fullName evidence="11">Peptidoglycan glycosyltransferase MtgA</fullName>
        <shortName evidence="11">PGT</shortName>
    </alternativeName>
</protein>
<keyword evidence="3 11" id="KW-0328">Glycosyltransferase</keyword>
<dbReference type="NCBIfam" id="TIGR02070">
    <property type="entry name" value="mono_pep_trsgly"/>
    <property type="match status" value="1"/>
</dbReference>
<dbReference type="HAMAP" id="MF_00766">
    <property type="entry name" value="PGT_MtgA"/>
    <property type="match status" value="1"/>
</dbReference>
<keyword evidence="6 11" id="KW-0133">Cell shape</keyword>
<evidence type="ECO:0000256" key="10">
    <source>
        <dbReference type="ARBA" id="ARBA00023316"/>
    </source>
</evidence>
<dbReference type="InterPro" id="IPR011812">
    <property type="entry name" value="Pep_trsgly"/>
</dbReference>
<name>A0A849SS37_UNCEI</name>
<dbReference type="GO" id="GO:0016763">
    <property type="term" value="F:pentosyltransferase activity"/>
    <property type="evidence" value="ECO:0007669"/>
    <property type="project" value="InterPro"/>
</dbReference>
<dbReference type="UniPathway" id="UPA00219"/>
<dbReference type="EC" id="2.4.99.28" evidence="11"/>
<dbReference type="PANTHER" id="PTHR30400">
    <property type="entry name" value="MONOFUNCTIONAL BIOSYNTHETIC PEPTIDOGLYCAN TRANSGLYCOSYLASE"/>
    <property type="match status" value="1"/>
</dbReference>
<gene>
    <name evidence="11 14" type="primary">mtgA</name>
    <name evidence="14" type="ORF">HOP12_11940</name>
</gene>
<keyword evidence="7 11" id="KW-0573">Peptidoglycan synthesis</keyword>
<accession>A0A849SS37</accession>
<comment type="caution">
    <text evidence="14">The sequence shown here is derived from an EMBL/GenBank/DDBJ whole genome shotgun (WGS) entry which is preliminary data.</text>
</comment>
<evidence type="ECO:0000256" key="4">
    <source>
        <dbReference type="ARBA" id="ARBA00022679"/>
    </source>
</evidence>
<feature type="domain" description="Glycosyl transferase family 51" evidence="13">
    <location>
        <begin position="62"/>
        <end position="229"/>
    </location>
</feature>
<evidence type="ECO:0000256" key="5">
    <source>
        <dbReference type="ARBA" id="ARBA00022692"/>
    </source>
</evidence>
<organism evidence="14 15">
    <name type="scientific">Eiseniibacteriota bacterium</name>
    <dbReference type="NCBI Taxonomy" id="2212470"/>
    <lineage>
        <taxon>Bacteria</taxon>
        <taxon>Candidatus Eiseniibacteriota</taxon>
    </lineage>
</organism>
<sequence length="286" mass="31879">MSLSRAVRVVSVMAALACVALLVWALLDAFRYPVESLATRVPSRTSLMRTREAQAQRAGRPHAIRQRWLGYERLSPLLRRAVLIAEDDAFFAHGGLDWNELRVSARANLEARKVVRGGSTITQQLARNLYLSDQRTLTRKLTEMVLAWRLERALSKRRIFELYLNLIEWGDGVYGADAAARHWFGHSASELTPREATALAAVIINPRRFSPVAPSKRIERRIRMIARRLERRGALTAEQTNQALGLPPAERPDAAPADSMELSPPEPMPAAEPALDSAGLSPPELP</sequence>
<dbReference type="InterPro" id="IPR036950">
    <property type="entry name" value="PBP_transglycosylase"/>
</dbReference>
<evidence type="ECO:0000256" key="7">
    <source>
        <dbReference type="ARBA" id="ARBA00022984"/>
    </source>
</evidence>
<keyword evidence="8 11" id="KW-1133">Transmembrane helix</keyword>
<dbReference type="Proteomes" id="UP000580839">
    <property type="component" value="Unassembled WGS sequence"/>
</dbReference>
<dbReference type="AlphaFoldDB" id="A0A849SS37"/>
<dbReference type="EMBL" id="JABFRW010000151">
    <property type="protein sequence ID" value="NOT34865.1"/>
    <property type="molecule type" value="Genomic_DNA"/>
</dbReference>
<comment type="function">
    <text evidence="11">Peptidoglycan polymerase that catalyzes glycan chain elongation from lipid-linked precursors.</text>
</comment>
<evidence type="ECO:0000256" key="3">
    <source>
        <dbReference type="ARBA" id="ARBA00022676"/>
    </source>
</evidence>
<evidence type="ECO:0000259" key="13">
    <source>
        <dbReference type="Pfam" id="PF00912"/>
    </source>
</evidence>
<evidence type="ECO:0000313" key="14">
    <source>
        <dbReference type="EMBL" id="NOT34865.1"/>
    </source>
</evidence>
<keyword evidence="2" id="KW-0997">Cell inner membrane</keyword>
<comment type="subcellular location">
    <subcellularLocation>
        <location evidence="11">Cell membrane</location>
        <topology evidence="11">Single-pass membrane protein</topology>
    </subcellularLocation>
</comment>
<dbReference type="Pfam" id="PF00912">
    <property type="entry name" value="Transgly"/>
    <property type="match status" value="1"/>
</dbReference>
<dbReference type="GO" id="GO:0071555">
    <property type="term" value="P:cell wall organization"/>
    <property type="evidence" value="ECO:0007669"/>
    <property type="project" value="UniProtKB-KW"/>
</dbReference>
<dbReference type="PANTHER" id="PTHR30400:SF0">
    <property type="entry name" value="BIOSYNTHETIC PEPTIDOGLYCAN TRANSGLYCOSYLASE"/>
    <property type="match status" value="1"/>
</dbReference>
<evidence type="ECO:0000256" key="11">
    <source>
        <dbReference type="HAMAP-Rule" id="MF_00766"/>
    </source>
</evidence>
<dbReference type="GO" id="GO:0008360">
    <property type="term" value="P:regulation of cell shape"/>
    <property type="evidence" value="ECO:0007669"/>
    <property type="project" value="UniProtKB-KW"/>
</dbReference>
<dbReference type="InterPro" id="IPR001264">
    <property type="entry name" value="Glyco_trans_51"/>
</dbReference>
<dbReference type="Gene3D" id="1.10.3810.10">
    <property type="entry name" value="Biosynthetic peptidoglycan transglycosylase-like"/>
    <property type="match status" value="1"/>
</dbReference>
<evidence type="ECO:0000256" key="8">
    <source>
        <dbReference type="ARBA" id="ARBA00022989"/>
    </source>
</evidence>
<feature type="compositionally biased region" description="Low complexity" evidence="12">
    <location>
        <begin position="254"/>
        <end position="263"/>
    </location>
</feature>
<dbReference type="GO" id="GO:0009252">
    <property type="term" value="P:peptidoglycan biosynthetic process"/>
    <property type="evidence" value="ECO:0007669"/>
    <property type="project" value="UniProtKB-UniRule"/>
</dbReference>
<evidence type="ECO:0000256" key="9">
    <source>
        <dbReference type="ARBA" id="ARBA00023136"/>
    </source>
</evidence>
<comment type="catalytic activity">
    <reaction evidence="11">
        <text>[GlcNAc-(1-&gt;4)-Mur2Ac(oyl-L-Ala-gamma-D-Glu-L-Lys-D-Ala-D-Ala)](n)-di-trans,octa-cis-undecaprenyl diphosphate + beta-D-GlcNAc-(1-&gt;4)-Mur2Ac(oyl-L-Ala-gamma-D-Glu-L-Lys-D-Ala-D-Ala)-di-trans,octa-cis-undecaprenyl diphosphate = [GlcNAc-(1-&gt;4)-Mur2Ac(oyl-L-Ala-gamma-D-Glu-L-Lys-D-Ala-D-Ala)](n+1)-di-trans,octa-cis-undecaprenyl diphosphate + di-trans,octa-cis-undecaprenyl diphosphate + H(+)</text>
        <dbReference type="Rhea" id="RHEA:23708"/>
        <dbReference type="Rhea" id="RHEA-COMP:9602"/>
        <dbReference type="Rhea" id="RHEA-COMP:9603"/>
        <dbReference type="ChEBI" id="CHEBI:15378"/>
        <dbReference type="ChEBI" id="CHEBI:58405"/>
        <dbReference type="ChEBI" id="CHEBI:60033"/>
        <dbReference type="ChEBI" id="CHEBI:78435"/>
        <dbReference type="EC" id="2.4.99.28"/>
    </reaction>
</comment>
<dbReference type="SUPFAM" id="SSF53955">
    <property type="entry name" value="Lysozyme-like"/>
    <property type="match status" value="1"/>
</dbReference>
<reference evidence="14 15" key="1">
    <citation type="submission" date="2020-04" db="EMBL/GenBank/DDBJ databases">
        <title>Metagenomic profiling of ammonia- and methane-oxidizing microorganisms in a Dutch drinking water treatment plant.</title>
        <authorList>
            <person name="Poghosyan L."/>
            <person name="Leucker S."/>
        </authorList>
    </citation>
    <scope>NUCLEOTIDE SEQUENCE [LARGE SCALE GENOMIC DNA]</scope>
    <source>
        <strain evidence="14">S-RSF-IL-03</strain>
    </source>
</reference>
<evidence type="ECO:0000256" key="1">
    <source>
        <dbReference type="ARBA" id="ARBA00022475"/>
    </source>
</evidence>
<feature type="region of interest" description="Disordered" evidence="12">
    <location>
        <begin position="236"/>
        <end position="286"/>
    </location>
</feature>
<dbReference type="GO" id="GO:0005886">
    <property type="term" value="C:plasma membrane"/>
    <property type="evidence" value="ECO:0007669"/>
    <property type="project" value="UniProtKB-SubCell"/>
</dbReference>
<keyword evidence="1 11" id="KW-1003">Cell membrane</keyword>
<evidence type="ECO:0000256" key="2">
    <source>
        <dbReference type="ARBA" id="ARBA00022519"/>
    </source>
</evidence>
<dbReference type="InterPro" id="IPR023346">
    <property type="entry name" value="Lysozyme-like_dom_sf"/>
</dbReference>
<evidence type="ECO:0000256" key="6">
    <source>
        <dbReference type="ARBA" id="ARBA00022960"/>
    </source>
</evidence>
<keyword evidence="4 11" id="KW-0808">Transferase</keyword>
<keyword evidence="5 11" id="KW-0812">Transmembrane</keyword>
<comment type="pathway">
    <text evidence="11">Cell wall biogenesis; peptidoglycan biosynthesis.</text>
</comment>
<evidence type="ECO:0000313" key="15">
    <source>
        <dbReference type="Proteomes" id="UP000580839"/>
    </source>
</evidence>
<evidence type="ECO:0000256" key="12">
    <source>
        <dbReference type="SAM" id="MobiDB-lite"/>
    </source>
</evidence>
<proteinExistence type="inferred from homology"/>
<dbReference type="GO" id="GO:0009274">
    <property type="term" value="C:peptidoglycan-based cell wall"/>
    <property type="evidence" value="ECO:0007669"/>
    <property type="project" value="InterPro"/>
</dbReference>
<dbReference type="GO" id="GO:0008955">
    <property type="term" value="F:peptidoglycan glycosyltransferase activity"/>
    <property type="evidence" value="ECO:0007669"/>
    <property type="project" value="UniProtKB-UniRule"/>
</dbReference>
<comment type="similarity">
    <text evidence="11">Belongs to the glycosyltransferase 51 family.</text>
</comment>